<feature type="transmembrane region" description="Helical" evidence="2">
    <location>
        <begin position="2007"/>
        <end position="2026"/>
    </location>
</feature>
<dbReference type="OrthoDB" id="204476at2759"/>
<keyword evidence="4" id="KW-1185">Reference proteome</keyword>
<sequence length="2442" mass="261906">MDAGVLASILDSASASSPLAESSIDRRDVASDLPAPLKPKAPDLAAPLKPKASAAEVVHLTSRLVSRKSLLALQKMNALIDDPTEDAVLRPGDDDAALVARGILAGFLRRVRTDDVMLASYYRLLRFLVYVLAIVTVIAMQLGVFEGNTTVTYATVRDAIYHLSGEIIPNDAPGDIAGSVNGWDVYVDGVEAVIDAVFQEEACGDGLCSRTDEMPSWDPGEFVLGSRDGGAPRDFEGCASDCGAQLTTNVTVSFYDAWKLAAHTDLVRAVIAEGRLCDDAGACYSTEAWQYAEPRAGWNLCHDSDTEFGVDATTVCVFDGDFFVDGLPFRSSELDSAHESFGSAVTLALYGGDWEVRYAFSGYVWTHPTRASPYAVAFPAVRGKVCYVEPGAANETCAHWGACPDAGSCACEFRDDVYTCDDALAATRTLADYPTEIDDARFDLPPYVVDSYPAYAGAEAVASWWDVQGFTVAERLAPSVTEYASEASAETAHRTDDAAEIKGETYAQLPDVLLGYYEGDAVTAGVRFPDLGVPQGALIMDAYVEFTSTALEDGALSLDVRAEASDDALPYGWGADPLGPKDRDATESVVLFETAPWAADETTRTPSLVYLVQEVVDRPGWGSGQALGLVFAPSAGAGSRVARGFAGVYAEAGAPRLFVQYVRAERYTIALGRIDADVVEHAPDGNVFAVSDVELGATSASGVPIATALRFPRIPLLPGQDVVRAHVEFAASASNPDRRSDAAASDFEFRVELAADAAPYDDEEDSGPYDVHGDYHTSAEAEYNLPTRLVSGRTYSNASVIGTIERLEGGARWRTPDLAALIQPVLDDADWQENNSLAFAVRSVDVGYADGAWFAPPGESAYGRSFMSSADASPPELVLLVVGADRPSPTDPPTLSPSTAAPTLAPSTTAPSLAPTLAPSTCADRPGSDGLCMVVLSLDTDACRTRFCPECKFSHACDLTCGFCYSMLPTPVPSAAPTENRTLWFKNGDAAKDCAWVAALPATRCDVRGWDGAVAWEACEACGATASPTGYPTAPPAAARRRLLAEPARRLDDGACAPGRVNATGSLSAVLYYALVDTYTSESLLTGVAYGDESDAVCLEVGVCYAFEVLEPALPYGATWSVDVGGAALTGAAPFFGYFRLRSGDVVAVDDCDDDAGHYLSDVDGAAAAFWAPFASSAGAGDDDGGGGAVECYTKSVWTEPAIPTDDYLGCTRSGSYDALALTKTCPAYGDGDAETHCWSVTLSQPSLDSTACHDVQLVGGCWSDLEDVWPATAAARRAYEDENATFVGAAPPGRGPLVADDCATLAAVYFDATYGATCAGCAGSLCTMQDPAWYANVFGVPSNNVEGALSSLERGKVVEAADCDAFAVLDANCDDDYNHIGCNYDGGACCDDGAFAPDARIRDHDISCRVPWFQSADDTWRYSRVVNGEVFATVPTQLWKGVVEVLGVIDAPGNLEEHLSADAAPDRFNSTLPFADVDLADLERYVPSLACPDCPSFEGSYRTVPFSLDVGLPNANGYADWSPKRNPAWTCADFGAADWFDCDAQGVDNTFARERCAACGVTDASESKTQFTSGFDADEPRARYLAKPNLVVYGVLLTQQRNKAMACKKGRPYNRFLSYLDAYDPCLDDDDGLREPFGVDATFVSGSDVYRESNIDEVYDFYDAEELDAVSGMPFGFTYSMRRNATTSEYPKDFPVFWDVNLNRTRAMDIWTLIKDGNYFDGNTRSVELSMITTNRMISSQFLTLTSIVGESLDGGGVEYKYTVSVINPNPYGTPTATVRLFFELVFVALLGGMLLIEVRGCLAAARRRVAKLRVLGDDGAVRYWPGLPACGCLNALPAALRALAEAVAARVADAGLLPTADYVLATLMIVAWVGVVAKAGSLKRFDLHYDVYNGGDAWNRAGARILDYDADFEDLQRAFATVRELSELIVLYKLLALFLIIAIVCEFLKLMHFHPSMGIITRTIQKAGSRLFFWFILQTTISFLYSILGVMLFGQSSRGFGDGDIPGIFQSFFGFAMLSIAGMYDIGEFENIPGMDAAGLEVFGFAGMSYYITQAFYWSYMALMFFIMFNALLAIICSAYDDVRADIDGLARDPFLYNLLRRLGATGVPQRPVAVTIFERCVPAPRALPLGALHHVLEAWVGDFIDAEISVDESLDEFVERRRTVVAPAPDPSVHDAVLQAQYAIDEARPNPVARLLYAVHESGAPSDAGFLALDVHGLALVIRVASEHYFSKIPVEKRTVGHMFGAATEAAPMDRHAALAMAYNLMSRYGAGCDFNNDGNVEANEAHAVKTLIQSMPVLRDESRSPQSRLVYAYERAFAPDAAAGDAASEGGSSLHRAQEPPTIETKPPPRKHGATRLRHARAGRSRSRSARAARPPQELHLKDVIMRESEAADVPLCGVGSCDAPFVNDVSSFHGPAVCEYDVLEGQARRRVGGRSCA</sequence>
<feature type="region of interest" description="Disordered" evidence="1">
    <location>
        <begin position="2326"/>
        <end position="2383"/>
    </location>
</feature>
<name>F0Y5R1_AURAN</name>
<dbReference type="GeneID" id="20224220"/>
<evidence type="ECO:0000313" key="4">
    <source>
        <dbReference type="Proteomes" id="UP000002729"/>
    </source>
</evidence>
<dbReference type="InParanoid" id="F0Y5R1"/>
<dbReference type="PANTHER" id="PTHR10877">
    <property type="entry name" value="POLYCYSTIN FAMILY MEMBER"/>
    <property type="match status" value="1"/>
</dbReference>
<keyword evidence="2" id="KW-0812">Transmembrane</keyword>
<feature type="transmembrane region" description="Helical" evidence="2">
    <location>
        <begin position="1973"/>
        <end position="1995"/>
    </location>
</feature>
<feature type="compositionally biased region" description="Low complexity" evidence="1">
    <location>
        <begin position="896"/>
        <end position="912"/>
    </location>
</feature>
<reference evidence="3 4" key="1">
    <citation type="journal article" date="2011" name="Proc. Natl. Acad. Sci. U.S.A.">
        <title>Niche of harmful alga Aureococcus anophagefferens revealed through ecogenomics.</title>
        <authorList>
            <person name="Gobler C.J."/>
            <person name="Berry D.L."/>
            <person name="Dyhrman S.T."/>
            <person name="Wilhelm S.W."/>
            <person name="Salamov A."/>
            <person name="Lobanov A.V."/>
            <person name="Zhang Y."/>
            <person name="Collier J.L."/>
            <person name="Wurch L.L."/>
            <person name="Kustka A.B."/>
            <person name="Dill B.D."/>
            <person name="Shah M."/>
            <person name="VerBerkmoes N.C."/>
            <person name="Kuo A."/>
            <person name="Terry A."/>
            <person name="Pangilinan J."/>
            <person name="Lindquist E.A."/>
            <person name="Lucas S."/>
            <person name="Paulsen I.T."/>
            <person name="Hattenrath-Lehmann T.K."/>
            <person name="Talmage S.C."/>
            <person name="Walker E.A."/>
            <person name="Koch F."/>
            <person name="Burson A.M."/>
            <person name="Marcoval M.A."/>
            <person name="Tang Y.Z."/>
            <person name="Lecleir G.R."/>
            <person name="Coyne K.J."/>
            <person name="Berg G.M."/>
            <person name="Bertrand E.M."/>
            <person name="Saito M.A."/>
            <person name="Gladyshev V.N."/>
            <person name="Grigoriev I.V."/>
        </authorList>
    </citation>
    <scope>NUCLEOTIDE SEQUENCE [LARGE SCALE GENOMIC DNA]</scope>
    <source>
        <strain evidence="4">CCMP 1984</strain>
    </source>
</reference>
<organism evidence="4">
    <name type="scientific">Aureococcus anophagefferens</name>
    <name type="common">Harmful bloom alga</name>
    <dbReference type="NCBI Taxonomy" id="44056"/>
    <lineage>
        <taxon>Eukaryota</taxon>
        <taxon>Sar</taxon>
        <taxon>Stramenopiles</taxon>
        <taxon>Ochrophyta</taxon>
        <taxon>Pelagophyceae</taxon>
        <taxon>Pelagomonadales</taxon>
        <taxon>Pelagomonadaceae</taxon>
        <taxon>Aureococcus</taxon>
    </lineage>
</organism>
<feature type="transmembrane region" description="Helical" evidence="2">
    <location>
        <begin position="1931"/>
        <end position="1952"/>
    </location>
</feature>
<dbReference type="InterPro" id="IPR051223">
    <property type="entry name" value="Polycystin"/>
</dbReference>
<protein>
    <submittedName>
        <fullName evidence="3">Uncharacterized protein</fullName>
    </submittedName>
</protein>
<feature type="compositionally biased region" description="Low complexity" evidence="1">
    <location>
        <begin position="2326"/>
        <end position="2337"/>
    </location>
</feature>
<feature type="transmembrane region" description="Helical" evidence="2">
    <location>
        <begin position="2060"/>
        <end position="2082"/>
    </location>
</feature>
<evidence type="ECO:0000256" key="1">
    <source>
        <dbReference type="SAM" id="MobiDB-lite"/>
    </source>
</evidence>
<evidence type="ECO:0000313" key="3">
    <source>
        <dbReference type="EMBL" id="EGB09538.1"/>
    </source>
</evidence>
<dbReference type="PANTHER" id="PTHR10877:SF183">
    <property type="entry name" value="AT14535P-RELATED"/>
    <property type="match status" value="1"/>
</dbReference>
<feature type="compositionally biased region" description="Low complexity" evidence="1">
    <location>
        <begin position="13"/>
        <end position="22"/>
    </location>
</feature>
<feature type="region of interest" description="Disordered" evidence="1">
    <location>
        <begin position="13"/>
        <end position="33"/>
    </location>
</feature>
<feature type="transmembrane region" description="Helical" evidence="2">
    <location>
        <begin position="1782"/>
        <end position="1800"/>
    </location>
</feature>
<feature type="compositionally biased region" description="Basic residues" evidence="1">
    <location>
        <begin position="2352"/>
        <end position="2375"/>
    </location>
</feature>
<keyword evidence="2" id="KW-0472">Membrane</keyword>
<proteinExistence type="predicted"/>
<evidence type="ECO:0000256" key="2">
    <source>
        <dbReference type="SAM" id="Phobius"/>
    </source>
</evidence>
<dbReference type="RefSeq" id="XP_009035599.1">
    <property type="nucleotide sequence ID" value="XM_009037351.1"/>
</dbReference>
<accession>F0Y5R1</accession>
<dbReference type="EMBL" id="GL833125">
    <property type="protein sequence ID" value="EGB09538.1"/>
    <property type="molecule type" value="Genomic_DNA"/>
</dbReference>
<feature type="transmembrane region" description="Helical" evidence="2">
    <location>
        <begin position="1864"/>
        <end position="1882"/>
    </location>
</feature>
<keyword evidence="2" id="KW-1133">Transmembrane helix</keyword>
<gene>
    <name evidence="3" type="ORF">AURANDRAFT_63183</name>
</gene>
<feature type="transmembrane region" description="Helical" evidence="2">
    <location>
        <begin position="127"/>
        <end position="145"/>
    </location>
</feature>
<dbReference type="KEGG" id="aaf:AURANDRAFT_63183"/>
<feature type="region of interest" description="Disordered" evidence="1">
    <location>
        <begin position="884"/>
        <end position="912"/>
    </location>
</feature>
<dbReference type="Proteomes" id="UP000002729">
    <property type="component" value="Unassembled WGS sequence"/>
</dbReference>